<dbReference type="GO" id="GO:0043565">
    <property type="term" value="F:sequence-specific DNA binding"/>
    <property type="evidence" value="ECO:0007669"/>
    <property type="project" value="InterPro"/>
</dbReference>
<evidence type="ECO:0000313" key="12">
    <source>
        <dbReference type="Proteomes" id="UP001176517"/>
    </source>
</evidence>
<evidence type="ECO:0000313" key="11">
    <source>
        <dbReference type="EMBL" id="KAK0554158.1"/>
    </source>
</evidence>
<dbReference type="Pfam" id="PF00447">
    <property type="entry name" value="HSF_DNA-bind"/>
    <property type="match status" value="1"/>
</dbReference>
<comment type="subcellular location">
    <subcellularLocation>
        <location evidence="1">Nucleus</location>
    </subcellularLocation>
</comment>
<dbReference type="PANTHER" id="PTHR10015">
    <property type="entry name" value="HEAT SHOCK TRANSCRIPTION FACTOR"/>
    <property type="match status" value="1"/>
</dbReference>
<keyword evidence="3" id="KW-0805">Transcription regulation</keyword>
<dbReference type="InterPro" id="IPR000232">
    <property type="entry name" value="HSF_DNA-bd"/>
</dbReference>
<dbReference type="SMART" id="SM00415">
    <property type="entry name" value="HSF"/>
    <property type="match status" value="1"/>
</dbReference>
<feature type="compositionally biased region" description="Low complexity" evidence="9">
    <location>
        <begin position="620"/>
        <end position="631"/>
    </location>
</feature>
<feature type="region of interest" description="Disordered" evidence="9">
    <location>
        <begin position="135"/>
        <end position="175"/>
    </location>
</feature>
<dbReference type="SUPFAM" id="SSF46785">
    <property type="entry name" value="Winged helix' DNA-binding domain"/>
    <property type="match status" value="1"/>
</dbReference>
<evidence type="ECO:0000256" key="2">
    <source>
        <dbReference type="ARBA" id="ARBA00006403"/>
    </source>
</evidence>
<comment type="caution">
    <text evidence="11">The sequence shown here is derived from an EMBL/GenBank/DDBJ whole genome shotgun (WGS) entry which is preliminary data.</text>
</comment>
<keyword evidence="4" id="KW-0238">DNA-binding</keyword>
<dbReference type="EMBL" id="JAPDMZ010000041">
    <property type="protein sequence ID" value="KAK0554158.1"/>
    <property type="molecule type" value="Genomic_DNA"/>
</dbReference>
<keyword evidence="6" id="KW-0539">Nucleus</keyword>
<feature type="domain" description="HSF-type DNA-binding" evidence="10">
    <location>
        <begin position="302"/>
        <end position="413"/>
    </location>
</feature>
<dbReference type="AlphaFoldDB" id="A0AAN6GU21"/>
<reference evidence="11" key="1">
    <citation type="journal article" date="2023" name="PhytoFront">
        <title>Draft Genome Resources of Seven Strains of Tilletia horrida, Causal Agent of Kernel Smut of Rice.</title>
        <authorList>
            <person name="Khanal S."/>
            <person name="Antony Babu S."/>
            <person name="Zhou X.G."/>
        </authorList>
    </citation>
    <scope>NUCLEOTIDE SEQUENCE</scope>
    <source>
        <strain evidence="11">TX6</strain>
    </source>
</reference>
<comment type="subunit">
    <text evidence="7">Homotrimer. Homotrimerization increases the affinity of HSF1 to DNA. Interacts with transcriptional coregulator SSA1 on chromatin.</text>
</comment>
<feature type="compositionally biased region" description="Basic and acidic residues" evidence="9">
    <location>
        <begin position="279"/>
        <end position="288"/>
    </location>
</feature>
<protein>
    <recommendedName>
        <fullName evidence="10">HSF-type DNA-binding domain-containing protein</fullName>
    </recommendedName>
</protein>
<evidence type="ECO:0000256" key="4">
    <source>
        <dbReference type="ARBA" id="ARBA00023125"/>
    </source>
</evidence>
<keyword evidence="5" id="KW-0804">Transcription</keyword>
<evidence type="ECO:0000259" key="10">
    <source>
        <dbReference type="SMART" id="SM00415"/>
    </source>
</evidence>
<feature type="compositionally biased region" description="Pro residues" evidence="9">
    <location>
        <begin position="1"/>
        <end position="11"/>
    </location>
</feature>
<proteinExistence type="inferred from homology"/>
<feature type="region of interest" description="Disordered" evidence="9">
    <location>
        <begin position="203"/>
        <end position="304"/>
    </location>
</feature>
<feature type="region of interest" description="Disordered" evidence="9">
    <location>
        <begin position="757"/>
        <end position="817"/>
    </location>
</feature>
<dbReference type="Proteomes" id="UP001176517">
    <property type="component" value="Unassembled WGS sequence"/>
</dbReference>
<evidence type="ECO:0000256" key="7">
    <source>
        <dbReference type="ARBA" id="ARBA00062171"/>
    </source>
</evidence>
<evidence type="ECO:0000256" key="1">
    <source>
        <dbReference type="ARBA" id="ARBA00004123"/>
    </source>
</evidence>
<dbReference type="InterPro" id="IPR036390">
    <property type="entry name" value="WH_DNA-bd_sf"/>
</dbReference>
<feature type="compositionally biased region" description="Polar residues" evidence="9">
    <location>
        <begin position="238"/>
        <end position="248"/>
    </location>
</feature>
<name>A0AAN6GU21_9BASI</name>
<dbReference type="PANTHER" id="PTHR10015:SF427">
    <property type="entry name" value="HEAT SHOCK FACTOR PROTEIN"/>
    <property type="match status" value="1"/>
</dbReference>
<feature type="region of interest" description="Disordered" evidence="9">
    <location>
        <begin position="1"/>
        <end position="27"/>
    </location>
</feature>
<evidence type="ECO:0000256" key="8">
    <source>
        <dbReference type="RuleBase" id="RU004020"/>
    </source>
</evidence>
<sequence length="943" mass="100289">MPGMMGPPPPARVKLEEGPTEMGSTIGGPFHPSQPSQQWHPASLIPQPHFHPGFPMGSNPQGSTSVFHHPSSIPAQDAYLSKLPMHEIGAAGGVRLSAFQVEATPLQRPDQTQQPRGWAPAQHGLFQTSERAGAQLGNMSASSSSLAQDLSRLSSSTDMRPPTADNGPSHSTDSVRMLLNNSNLNESIWPNKLGSEIDNLLDGSSPFAHEPERRHTGLGSYPVPPSTGSMAQEFLTRLRTSPQDSTGATAFGEADSSYAHDEKMRRPYTALPQGGSKPPDFHFGKDPSQDNLGQSAEKERKQSSRFVQKLHAMVHDPEYQHLICWNSAGTSVVIINFDDFARDVLGKHFKHSNFSSFIRQLNMYGFYKVNKIPRGSRQSSNSEKAPPESQIWEFAHPKFLKNRPDLLEEIKRRAIETEGGRSDSRDHPMSAHAQANAYLSNQVNELNVRVGELNIGLDKAGMRNAHLRAFNMKLTHALRSTLDLLRSHSGGALPDYLAQHERLLSEAPISDEMSAAQASMMGAPQPSQTGAQLVPPSAQFVPAPGWSIRARADTNGPPFLAPATCAPHQASPISAPASMSMFPTREPQSVITPQASNSAMTITLGSGAGCSSSPVIVTQSSTRPPSSGTSSANTPSRPGLRLEARDPGPGSGKFATPEGLSNASSVTLLSSVSAPVQHPISFAFDRPVTASSTDNIPATGAAEQSDLQSMNFITANTSVDSLQQLQPNKQQRTMTPNVPSTVLGLPPRSSSLMAAFESTSQGHGQDGSSASGSVHTVSAQSGVPAQPSDINMQFSNTRSGPPSIQTQGLLSPSTSSLASLVPGPASGLSALTAADTSSTRTSLISFGTNPNAAITQHQQEQQAAAMAAFGKMQTSEANTPSPSLMGPPLSAQSQQHGGQRVFAFEGPQFSAVMHHNPHQIQLQIQPLPVLHTGPTATKRKMPS</sequence>
<dbReference type="InterPro" id="IPR036388">
    <property type="entry name" value="WH-like_DNA-bd_sf"/>
</dbReference>
<comment type="similarity">
    <text evidence="2 8">Belongs to the HSF family.</text>
</comment>
<dbReference type="FunFam" id="1.10.10.10:FF:000027">
    <property type="entry name" value="Heat shock transcription factor 1"/>
    <property type="match status" value="1"/>
</dbReference>
<evidence type="ECO:0000256" key="3">
    <source>
        <dbReference type="ARBA" id="ARBA00023015"/>
    </source>
</evidence>
<feature type="compositionally biased region" description="Polar residues" evidence="9">
    <location>
        <begin position="166"/>
        <end position="175"/>
    </location>
</feature>
<dbReference type="GO" id="GO:0003700">
    <property type="term" value="F:DNA-binding transcription factor activity"/>
    <property type="evidence" value="ECO:0007669"/>
    <property type="project" value="InterPro"/>
</dbReference>
<evidence type="ECO:0000256" key="5">
    <source>
        <dbReference type="ARBA" id="ARBA00023163"/>
    </source>
</evidence>
<dbReference type="Gene3D" id="1.10.10.10">
    <property type="entry name" value="Winged helix-like DNA-binding domain superfamily/Winged helix DNA-binding domain"/>
    <property type="match status" value="1"/>
</dbReference>
<feature type="compositionally biased region" description="Low complexity" evidence="9">
    <location>
        <begin position="140"/>
        <end position="156"/>
    </location>
</feature>
<evidence type="ECO:0000256" key="9">
    <source>
        <dbReference type="SAM" id="MobiDB-lite"/>
    </source>
</evidence>
<organism evidence="11 12">
    <name type="scientific">Tilletia horrida</name>
    <dbReference type="NCBI Taxonomy" id="155126"/>
    <lineage>
        <taxon>Eukaryota</taxon>
        <taxon>Fungi</taxon>
        <taxon>Dikarya</taxon>
        <taxon>Basidiomycota</taxon>
        <taxon>Ustilaginomycotina</taxon>
        <taxon>Exobasidiomycetes</taxon>
        <taxon>Tilletiales</taxon>
        <taxon>Tilletiaceae</taxon>
        <taxon>Tilletia</taxon>
    </lineage>
</organism>
<feature type="compositionally biased region" description="Polar residues" evidence="9">
    <location>
        <begin position="757"/>
        <end position="808"/>
    </location>
</feature>
<evidence type="ECO:0000256" key="6">
    <source>
        <dbReference type="ARBA" id="ARBA00023242"/>
    </source>
</evidence>
<gene>
    <name evidence="11" type="ORF">OC846_002247</name>
</gene>
<accession>A0AAN6GU21</accession>
<dbReference type="GO" id="GO:0005634">
    <property type="term" value="C:nucleus"/>
    <property type="evidence" value="ECO:0007669"/>
    <property type="project" value="UniProtKB-SubCell"/>
</dbReference>
<feature type="region of interest" description="Disordered" evidence="9">
    <location>
        <begin position="611"/>
        <end position="658"/>
    </location>
</feature>
<dbReference type="PRINTS" id="PR00056">
    <property type="entry name" value="HSFDOMAIN"/>
</dbReference>
<keyword evidence="12" id="KW-1185">Reference proteome</keyword>